<keyword evidence="7" id="KW-0931">ER-Golgi transport</keyword>
<dbReference type="Gene3D" id="1.25.40.470">
    <property type="match status" value="1"/>
</dbReference>
<keyword evidence="13" id="KW-1185">Reference proteome</keyword>
<evidence type="ECO:0000313" key="13">
    <source>
        <dbReference type="Proteomes" id="UP000245207"/>
    </source>
</evidence>
<evidence type="ECO:0000313" key="12">
    <source>
        <dbReference type="EMBL" id="PWA82797.1"/>
    </source>
</evidence>
<gene>
    <name evidence="12" type="ORF">CTI12_AA092070</name>
</gene>
<proteinExistence type="predicted"/>
<dbReference type="Proteomes" id="UP000245207">
    <property type="component" value="Unassembled WGS sequence"/>
</dbReference>
<evidence type="ECO:0000256" key="5">
    <source>
        <dbReference type="ARBA" id="ARBA00022574"/>
    </source>
</evidence>
<evidence type="ECO:0000256" key="9">
    <source>
        <dbReference type="ARBA" id="ARBA00023034"/>
    </source>
</evidence>
<dbReference type="OrthoDB" id="10261470at2759"/>
<evidence type="ECO:0000256" key="2">
    <source>
        <dbReference type="ARBA" id="ARBA00004496"/>
    </source>
</evidence>
<keyword evidence="6" id="KW-0677">Repeat</keyword>
<keyword evidence="3" id="KW-0813">Transport</keyword>
<dbReference type="GO" id="GO:0016192">
    <property type="term" value="P:vesicle-mediated transport"/>
    <property type="evidence" value="ECO:0007669"/>
    <property type="project" value="UniProtKB-KW"/>
</dbReference>
<feature type="compositionally biased region" description="Polar residues" evidence="11">
    <location>
        <begin position="81"/>
        <end position="103"/>
    </location>
</feature>
<evidence type="ECO:0000256" key="10">
    <source>
        <dbReference type="ARBA" id="ARBA00023136"/>
    </source>
</evidence>
<keyword evidence="5" id="KW-0853">WD repeat</keyword>
<keyword evidence="9" id="KW-0333">Golgi apparatus</keyword>
<evidence type="ECO:0000256" key="3">
    <source>
        <dbReference type="ARBA" id="ARBA00022448"/>
    </source>
</evidence>
<dbReference type="GO" id="GO:0000139">
    <property type="term" value="C:Golgi membrane"/>
    <property type="evidence" value="ECO:0007669"/>
    <property type="project" value="UniProtKB-SubCell"/>
</dbReference>
<evidence type="ECO:0000256" key="1">
    <source>
        <dbReference type="ARBA" id="ARBA00004255"/>
    </source>
</evidence>
<comment type="subcellular location">
    <subcellularLocation>
        <location evidence="2">Cytoplasm</location>
    </subcellularLocation>
    <subcellularLocation>
        <location evidence="1">Golgi apparatus membrane</location>
        <topology evidence="1">Peripheral membrane protein</topology>
        <orientation evidence="1">Cytoplasmic side</orientation>
    </subcellularLocation>
</comment>
<evidence type="ECO:0000256" key="6">
    <source>
        <dbReference type="ARBA" id="ARBA00022737"/>
    </source>
</evidence>
<evidence type="ECO:0000256" key="8">
    <source>
        <dbReference type="ARBA" id="ARBA00022927"/>
    </source>
</evidence>
<dbReference type="GO" id="GO:0015031">
    <property type="term" value="P:protein transport"/>
    <property type="evidence" value="ECO:0007669"/>
    <property type="project" value="UniProtKB-KW"/>
</dbReference>
<feature type="region of interest" description="Disordered" evidence="11">
    <location>
        <begin position="69"/>
        <end position="103"/>
    </location>
</feature>
<keyword evidence="8" id="KW-0653">Protein transport</keyword>
<evidence type="ECO:0000256" key="4">
    <source>
        <dbReference type="ARBA" id="ARBA00022490"/>
    </source>
</evidence>
<organism evidence="12 13">
    <name type="scientific">Artemisia annua</name>
    <name type="common">Sweet wormwood</name>
    <dbReference type="NCBI Taxonomy" id="35608"/>
    <lineage>
        <taxon>Eukaryota</taxon>
        <taxon>Viridiplantae</taxon>
        <taxon>Streptophyta</taxon>
        <taxon>Embryophyta</taxon>
        <taxon>Tracheophyta</taxon>
        <taxon>Spermatophyta</taxon>
        <taxon>Magnoliopsida</taxon>
        <taxon>eudicotyledons</taxon>
        <taxon>Gunneridae</taxon>
        <taxon>Pentapetalae</taxon>
        <taxon>asterids</taxon>
        <taxon>campanulids</taxon>
        <taxon>Asterales</taxon>
        <taxon>Asteraceae</taxon>
        <taxon>Asteroideae</taxon>
        <taxon>Anthemideae</taxon>
        <taxon>Artemisiinae</taxon>
        <taxon>Artemisia</taxon>
    </lineage>
</organism>
<dbReference type="STRING" id="35608.A0A2U1PAN4"/>
<comment type="caution">
    <text evidence="12">The sequence shown here is derived from an EMBL/GenBank/DDBJ whole genome shotgun (WGS) entry which is preliminary data.</text>
</comment>
<keyword evidence="4" id="KW-0963">Cytoplasm</keyword>
<accession>A0A2U1PAN4</accession>
<dbReference type="FunFam" id="1.25.40.470:FF:000002">
    <property type="entry name" value="Coatomer subunit alpha"/>
    <property type="match status" value="1"/>
</dbReference>
<dbReference type="EMBL" id="PKPP01001429">
    <property type="protein sequence ID" value="PWA82797.1"/>
    <property type="molecule type" value="Genomic_DNA"/>
</dbReference>
<keyword evidence="10" id="KW-0472">Membrane</keyword>
<reference evidence="12 13" key="1">
    <citation type="journal article" date="2018" name="Mol. Plant">
        <title>The genome of Artemisia annua provides insight into the evolution of Asteraceae family and artemisinin biosynthesis.</title>
        <authorList>
            <person name="Shen Q."/>
            <person name="Zhang L."/>
            <person name="Liao Z."/>
            <person name="Wang S."/>
            <person name="Yan T."/>
            <person name="Shi P."/>
            <person name="Liu M."/>
            <person name="Fu X."/>
            <person name="Pan Q."/>
            <person name="Wang Y."/>
            <person name="Lv Z."/>
            <person name="Lu X."/>
            <person name="Zhang F."/>
            <person name="Jiang W."/>
            <person name="Ma Y."/>
            <person name="Chen M."/>
            <person name="Hao X."/>
            <person name="Li L."/>
            <person name="Tang Y."/>
            <person name="Lv G."/>
            <person name="Zhou Y."/>
            <person name="Sun X."/>
            <person name="Brodelius P.E."/>
            <person name="Rose J.K.C."/>
            <person name="Tang K."/>
        </authorList>
    </citation>
    <scope>NUCLEOTIDE SEQUENCE [LARGE SCALE GENOMIC DNA]</scope>
    <source>
        <strain evidence="13">cv. Huhao1</strain>
        <tissue evidence="12">Leaf</tissue>
    </source>
</reference>
<evidence type="ECO:0000256" key="11">
    <source>
        <dbReference type="SAM" id="MobiDB-lite"/>
    </source>
</evidence>
<name>A0A2U1PAN4_ARTAN</name>
<evidence type="ECO:0000256" key="7">
    <source>
        <dbReference type="ARBA" id="ARBA00022892"/>
    </source>
</evidence>
<protein>
    <submittedName>
        <fullName evidence="12">Coatomer subunit alpha-1</fullName>
    </submittedName>
</protein>
<dbReference type="AlphaFoldDB" id="A0A2U1PAN4"/>
<sequence>MELFVDPFFSDNWARNCSFSLFHLDCVCFIMAARKRRHTYTFMSEVPHSTRENNENQEVDTNVFVQSPTEHNQDTHIAPTQLGNSSQELNHNNTTDASVQSSLGTHVSGDSLQELNHNNATDRSVQASLASGSGLSSNYPLLALSNFGFAEVWLIANLLQTLKSSSPIGNIQIAVAAAKEIDEKDHWYKLGVEALRQGNSGIVEYAYQRTKNFERLSFLYLITGNTEKLAKMLKIAEVKNDVMGQFHNALYNGVMKRPIRKGEKRVFVPSNSDRLLNRFYDVSIMKIPLKRLSSSNHNLNQDHHDPYLTTTTSTLAIGENHRMGVIVLSRCD</sequence>